<dbReference type="Proteomes" id="UP000535491">
    <property type="component" value="Unassembled WGS sequence"/>
</dbReference>
<accession>A0A7W1WPJ0</accession>
<evidence type="ECO:0000259" key="9">
    <source>
        <dbReference type="PROSITE" id="PS50928"/>
    </source>
</evidence>
<evidence type="ECO:0000256" key="1">
    <source>
        <dbReference type="ARBA" id="ARBA00004651"/>
    </source>
</evidence>
<name>A0A7W1WPJ0_9BACL</name>
<dbReference type="CDD" id="cd06261">
    <property type="entry name" value="TM_PBP2"/>
    <property type="match status" value="1"/>
</dbReference>
<feature type="transmembrane region" description="Helical" evidence="7">
    <location>
        <begin position="270"/>
        <end position="293"/>
    </location>
</feature>
<keyword evidence="6 7" id="KW-0472">Membrane</keyword>
<dbReference type="EMBL" id="JACEIQ010000003">
    <property type="protein sequence ID" value="MBA4493692.1"/>
    <property type="molecule type" value="Genomic_DNA"/>
</dbReference>
<dbReference type="Pfam" id="PF12911">
    <property type="entry name" value="OppC_N"/>
    <property type="match status" value="1"/>
</dbReference>
<reference evidence="10 11" key="1">
    <citation type="submission" date="2020-07" db="EMBL/GenBank/DDBJ databases">
        <authorList>
            <person name="Feng H."/>
        </authorList>
    </citation>
    <scope>NUCLEOTIDE SEQUENCE [LARGE SCALE GENOMIC DNA]</scope>
    <source>
        <strain evidence="11">s-10</strain>
    </source>
</reference>
<evidence type="ECO:0000313" key="11">
    <source>
        <dbReference type="Proteomes" id="UP000535491"/>
    </source>
</evidence>
<feature type="transmembrane region" description="Helical" evidence="7">
    <location>
        <begin position="170"/>
        <end position="186"/>
    </location>
</feature>
<sequence>MSSESNIASIPPDLSSGQSPAPDHSSGYETPVKDFMRTFFRHKSALIGSIVVLFFILMAIFAPFIAPYEYTERSEDRLQPPSAEHWFGTDEMGRDLFTRVVYGSRISLWVGFFAVSGSIIVGSFLGLIAGFYGGARDTIISRLFDILLAFPGILLAIAIVAMLGPGLNNALIAIAIINIPTFGRLMRSRVFSVKAEDFVLAARAIGMKNSRILWKHIFPNCWAPIMVQGTLGFATAVIEAAALGFLGLGAQPPEPEWGTMLSDARQFIQLAPWTMIFPGLAMMLTVLGFNLLGDGLRDIFDPRMKQ</sequence>
<feature type="transmembrane region" description="Helical" evidence="7">
    <location>
        <begin position="45"/>
        <end position="66"/>
    </location>
</feature>
<evidence type="ECO:0000256" key="2">
    <source>
        <dbReference type="ARBA" id="ARBA00022448"/>
    </source>
</evidence>
<dbReference type="InterPro" id="IPR025966">
    <property type="entry name" value="OppC_N"/>
</dbReference>
<dbReference type="PANTHER" id="PTHR43386:SF1">
    <property type="entry name" value="D,D-DIPEPTIDE TRANSPORT SYSTEM PERMEASE PROTEIN DDPC-RELATED"/>
    <property type="match status" value="1"/>
</dbReference>
<evidence type="ECO:0000256" key="3">
    <source>
        <dbReference type="ARBA" id="ARBA00022475"/>
    </source>
</evidence>
<dbReference type="AlphaFoldDB" id="A0A7W1WPJ0"/>
<keyword evidence="4 7" id="KW-0812">Transmembrane</keyword>
<feature type="domain" description="ABC transmembrane type-1" evidence="9">
    <location>
        <begin position="104"/>
        <end position="293"/>
    </location>
</feature>
<evidence type="ECO:0000256" key="6">
    <source>
        <dbReference type="ARBA" id="ARBA00023136"/>
    </source>
</evidence>
<organism evidence="10 11">
    <name type="scientific">Paenactinomyces guangxiensis</name>
    <dbReference type="NCBI Taxonomy" id="1490290"/>
    <lineage>
        <taxon>Bacteria</taxon>
        <taxon>Bacillati</taxon>
        <taxon>Bacillota</taxon>
        <taxon>Bacilli</taxon>
        <taxon>Bacillales</taxon>
        <taxon>Thermoactinomycetaceae</taxon>
        <taxon>Paenactinomyces</taxon>
    </lineage>
</organism>
<keyword evidence="3" id="KW-1003">Cell membrane</keyword>
<dbReference type="RefSeq" id="WP_181750929.1">
    <property type="nucleotide sequence ID" value="NZ_JACEIQ010000003.1"/>
</dbReference>
<comment type="subcellular location">
    <subcellularLocation>
        <location evidence="1 7">Cell membrane</location>
        <topology evidence="1 7">Multi-pass membrane protein</topology>
    </subcellularLocation>
</comment>
<evidence type="ECO:0000256" key="4">
    <source>
        <dbReference type="ARBA" id="ARBA00022692"/>
    </source>
</evidence>
<dbReference type="PANTHER" id="PTHR43386">
    <property type="entry name" value="OLIGOPEPTIDE TRANSPORT SYSTEM PERMEASE PROTEIN APPC"/>
    <property type="match status" value="1"/>
</dbReference>
<evidence type="ECO:0000256" key="7">
    <source>
        <dbReference type="RuleBase" id="RU363032"/>
    </source>
</evidence>
<keyword evidence="2 7" id="KW-0813">Transport</keyword>
<keyword evidence="11" id="KW-1185">Reference proteome</keyword>
<feature type="transmembrane region" description="Helical" evidence="7">
    <location>
        <begin position="143"/>
        <end position="164"/>
    </location>
</feature>
<dbReference type="GO" id="GO:0055085">
    <property type="term" value="P:transmembrane transport"/>
    <property type="evidence" value="ECO:0007669"/>
    <property type="project" value="InterPro"/>
</dbReference>
<evidence type="ECO:0000256" key="5">
    <source>
        <dbReference type="ARBA" id="ARBA00022989"/>
    </source>
</evidence>
<evidence type="ECO:0000256" key="8">
    <source>
        <dbReference type="SAM" id="MobiDB-lite"/>
    </source>
</evidence>
<dbReference type="GO" id="GO:0005886">
    <property type="term" value="C:plasma membrane"/>
    <property type="evidence" value="ECO:0007669"/>
    <property type="project" value="UniProtKB-SubCell"/>
</dbReference>
<comment type="similarity">
    <text evidence="7">Belongs to the binding-protein-dependent transport system permease family.</text>
</comment>
<dbReference type="InterPro" id="IPR050366">
    <property type="entry name" value="BP-dependent_transpt_permease"/>
</dbReference>
<feature type="region of interest" description="Disordered" evidence="8">
    <location>
        <begin position="1"/>
        <end position="27"/>
    </location>
</feature>
<dbReference type="Gene3D" id="1.10.3720.10">
    <property type="entry name" value="MetI-like"/>
    <property type="match status" value="1"/>
</dbReference>
<protein>
    <submittedName>
        <fullName evidence="10">ABC transporter permease</fullName>
    </submittedName>
</protein>
<dbReference type="InterPro" id="IPR035906">
    <property type="entry name" value="MetI-like_sf"/>
</dbReference>
<gene>
    <name evidence="10" type="ORF">H1191_05170</name>
</gene>
<dbReference type="Pfam" id="PF00528">
    <property type="entry name" value="BPD_transp_1"/>
    <property type="match status" value="1"/>
</dbReference>
<feature type="transmembrane region" description="Helical" evidence="7">
    <location>
        <begin position="106"/>
        <end position="131"/>
    </location>
</feature>
<feature type="transmembrane region" description="Helical" evidence="7">
    <location>
        <begin position="217"/>
        <end position="250"/>
    </location>
</feature>
<dbReference type="SUPFAM" id="SSF161098">
    <property type="entry name" value="MetI-like"/>
    <property type="match status" value="1"/>
</dbReference>
<dbReference type="InterPro" id="IPR000515">
    <property type="entry name" value="MetI-like"/>
</dbReference>
<keyword evidence="5 7" id="KW-1133">Transmembrane helix</keyword>
<proteinExistence type="inferred from homology"/>
<dbReference type="PROSITE" id="PS50928">
    <property type="entry name" value="ABC_TM1"/>
    <property type="match status" value="1"/>
</dbReference>
<evidence type="ECO:0000313" key="10">
    <source>
        <dbReference type="EMBL" id="MBA4493692.1"/>
    </source>
</evidence>
<comment type="caution">
    <text evidence="10">The sequence shown here is derived from an EMBL/GenBank/DDBJ whole genome shotgun (WGS) entry which is preliminary data.</text>
</comment>